<dbReference type="PANTHER" id="PTHR30085:SF6">
    <property type="entry name" value="ABC TRANSPORTER GLUTAMINE-BINDING PROTEIN GLNH"/>
    <property type="match status" value="1"/>
</dbReference>
<dbReference type="Pfam" id="PF00497">
    <property type="entry name" value="SBP_bac_3"/>
    <property type="match status" value="1"/>
</dbReference>
<dbReference type="Proteomes" id="UP001500443">
    <property type="component" value="Unassembled WGS sequence"/>
</dbReference>
<proteinExistence type="inferred from homology"/>
<feature type="domain" description="Solute-binding protein family 3/N-terminal" evidence="5">
    <location>
        <begin position="52"/>
        <end position="274"/>
    </location>
</feature>
<dbReference type="InterPro" id="IPR001638">
    <property type="entry name" value="Solute-binding_3/MltF_N"/>
</dbReference>
<evidence type="ECO:0000256" key="3">
    <source>
        <dbReference type="ARBA" id="ARBA00022729"/>
    </source>
</evidence>
<dbReference type="EMBL" id="BAAAPF010000107">
    <property type="protein sequence ID" value="GAA2127633.1"/>
    <property type="molecule type" value="Genomic_DNA"/>
</dbReference>
<evidence type="ECO:0000313" key="6">
    <source>
        <dbReference type="EMBL" id="GAA2127633.1"/>
    </source>
</evidence>
<feature type="compositionally biased region" description="Basic and acidic residues" evidence="4">
    <location>
        <begin position="22"/>
        <end position="31"/>
    </location>
</feature>
<keyword evidence="2" id="KW-0813">Transport</keyword>
<dbReference type="RefSeq" id="WP_344290877.1">
    <property type="nucleotide sequence ID" value="NZ_BAAAPF010000107.1"/>
</dbReference>
<comment type="caution">
    <text evidence="6">The sequence shown here is derived from an EMBL/GenBank/DDBJ whole genome shotgun (WGS) entry which is preliminary data.</text>
</comment>
<dbReference type="InterPro" id="IPR051455">
    <property type="entry name" value="Bact_solute-bind_prot3"/>
</dbReference>
<keyword evidence="7" id="KW-1185">Reference proteome</keyword>
<organism evidence="6 7">
    <name type="scientific">Streptomyces synnematoformans</name>
    <dbReference type="NCBI Taxonomy" id="415721"/>
    <lineage>
        <taxon>Bacteria</taxon>
        <taxon>Bacillati</taxon>
        <taxon>Actinomycetota</taxon>
        <taxon>Actinomycetes</taxon>
        <taxon>Kitasatosporales</taxon>
        <taxon>Streptomycetaceae</taxon>
        <taxon>Streptomyces</taxon>
    </lineage>
</organism>
<feature type="compositionally biased region" description="Low complexity" evidence="4">
    <location>
        <begin position="1"/>
        <end position="19"/>
    </location>
</feature>
<dbReference type="PANTHER" id="PTHR30085">
    <property type="entry name" value="AMINO ACID ABC TRANSPORTER PERMEASE"/>
    <property type="match status" value="1"/>
</dbReference>
<reference evidence="6 7" key="1">
    <citation type="journal article" date="2019" name="Int. J. Syst. Evol. Microbiol.">
        <title>The Global Catalogue of Microorganisms (GCM) 10K type strain sequencing project: providing services to taxonomists for standard genome sequencing and annotation.</title>
        <authorList>
            <consortium name="The Broad Institute Genomics Platform"/>
            <consortium name="The Broad Institute Genome Sequencing Center for Infectious Disease"/>
            <person name="Wu L."/>
            <person name="Ma J."/>
        </authorList>
    </citation>
    <scope>NUCLEOTIDE SEQUENCE [LARGE SCALE GENOMIC DNA]</scope>
    <source>
        <strain evidence="6 7">JCM 15481</strain>
    </source>
</reference>
<evidence type="ECO:0000313" key="7">
    <source>
        <dbReference type="Proteomes" id="UP001500443"/>
    </source>
</evidence>
<evidence type="ECO:0000256" key="1">
    <source>
        <dbReference type="ARBA" id="ARBA00010333"/>
    </source>
</evidence>
<evidence type="ECO:0000256" key="4">
    <source>
        <dbReference type="SAM" id="MobiDB-lite"/>
    </source>
</evidence>
<name>A0ABN2YIU4_9ACTN</name>
<dbReference type="CDD" id="cd13690">
    <property type="entry name" value="PBP2_GluB"/>
    <property type="match status" value="1"/>
</dbReference>
<evidence type="ECO:0000259" key="5">
    <source>
        <dbReference type="SMART" id="SM00062"/>
    </source>
</evidence>
<protein>
    <submittedName>
        <fullName evidence="6">Glutamate ABC transporter substrate-binding protein</fullName>
    </submittedName>
</protein>
<gene>
    <name evidence="6" type="ORF">GCM10009802_34310</name>
</gene>
<dbReference type="SMART" id="SM00062">
    <property type="entry name" value="PBPb"/>
    <property type="match status" value="1"/>
</dbReference>
<feature type="region of interest" description="Disordered" evidence="4">
    <location>
        <begin position="1"/>
        <end position="42"/>
    </location>
</feature>
<dbReference type="Gene3D" id="3.40.190.10">
    <property type="entry name" value="Periplasmic binding protein-like II"/>
    <property type="match status" value="2"/>
</dbReference>
<accession>A0ABN2YIU4</accession>
<keyword evidence="3" id="KW-0732">Signal</keyword>
<sequence length="288" mass="31433">MRATYGRTARPRPTTAPPAKAGQEECERPEASLRPSANASGDGVQRIIDRGHLIAGIDQNSYRWGYRNPLTGKLEGFDIDLARAIAGEILGDESKVTFRSIPTSERITALKKKRVDIVVRTMTINCERIEEVAFSTEYFTGDQAVLAPAGSDITGFDESLKGKRVCTAEGSTGQGALEEGEYGAEVKLVPNQLDCLVRLQLGEADAVVTDNALAAGQAAQDPSTRLVGTLNRPEPYGVAMNIDDHDLVRRVNKLLEDYRQNGWQDAYQKWLAKDMPGIDGPPAPKYKD</sequence>
<dbReference type="SUPFAM" id="SSF53850">
    <property type="entry name" value="Periplasmic binding protein-like II"/>
    <property type="match status" value="1"/>
</dbReference>
<comment type="similarity">
    <text evidence="1">Belongs to the bacterial solute-binding protein 3 family.</text>
</comment>
<evidence type="ECO:0000256" key="2">
    <source>
        <dbReference type="ARBA" id="ARBA00022448"/>
    </source>
</evidence>